<dbReference type="AlphaFoldDB" id="A0A167D186"/>
<keyword evidence="7" id="KW-1185">Reference proteome</keyword>
<keyword evidence="4" id="KW-0539">Nucleus</keyword>
<feature type="compositionally biased region" description="Acidic residues" evidence="5">
    <location>
        <begin position="233"/>
        <end position="252"/>
    </location>
</feature>
<evidence type="ECO:0000313" key="6">
    <source>
        <dbReference type="EMBL" id="OAA41826.1"/>
    </source>
</evidence>
<sequence>MAARTGQDAAQMPFIKNLASSDRKLRTSSLEALTAFLSSRRALPDADARKLWTGLYYALWMTDRPRPQQALAADLAELLFSLRPARCREAWLRAFWHVLGAQWTGIEALRLNKFLLLVRRVWAATVRLALQGEEGRATAVKVCRECVLDGEGGRDGQGELPLGLRLHVLDVWVDELEREGALGGGPRGEEAEGLVAELGGMVQALTRNGSKAVRERARDSYEDERLPWASKAEEDEEDEGEDSDDGWGGIED</sequence>
<dbReference type="InterPro" id="IPR010301">
    <property type="entry name" value="RRP1"/>
</dbReference>
<comment type="caution">
    <text evidence="6">The sequence shown here is derived from an EMBL/GenBank/DDBJ whole genome shotgun (WGS) entry which is preliminary data.</text>
</comment>
<name>A0A167D186_CORFA</name>
<keyword evidence="3" id="KW-0698">rRNA processing</keyword>
<evidence type="ECO:0000256" key="2">
    <source>
        <dbReference type="ARBA" id="ARBA00006374"/>
    </source>
</evidence>
<feature type="compositionally biased region" description="Basic and acidic residues" evidence="5">
    <location>
        <begin position="212"/>
        <end position="226"/>
    </location>
</feature>
<dbReference type="PANTHER" id="PTHR13026">
    <property type="entry name" value="NNP-1 PROTEIN NOVEL NUCLEAR PROTEIN 1 NOP52"/>
    <property type="match status" value="1"/>
</dbReference>
<dbReference type="GO" id="GO:0005634">
    <property type="term" value="C:nucleus"/>
    <property type="evidence" value="ECO:0007669"/>
    <property type="project" value="UniProtKB-SubCell"/>
</dbReference>
<evidence type="ECO:0000256" key="5">
    <source>
        <dbReference type="SAM" id="MobiDB-lite"/>
    </source>
</evidence>
<dbReference type="EMBL" id="AZHB01000069">
    <property type="protein sequence ID" value="OAA41826.1"/>
    <property type="molecule type" value="Genomic_DNA"/>
</dbReference>
<protein>
    <submittedName>
        <fullName evidence="6">Nucleolar, Nop52</fullName>
    </submittedName>
</protein>
<dbReference type="OrthoDB" id="2019504at2759"/>
<comment type="subcellular location">
    <subcellularLocation>
        <location evidence="1">Nucleus</location>
    </subcellularLocation>
</comment>
<dbReference type="GeneID" id="30026046"/>
<reference evidence="6 7" key="1">
    <citation type="journal article" date="2016" name="Genome Biol. Evol.">
        <title>Divergent and convergent evolution of fungal pathogenicity.</title>
        <authorList>
            <person name="Shang Y."/>
            <person name="Xiao G."/>
            <person name="Zheng P."/>
            <person name="Cen K."/>
            <person name="Zhan S."/>
            <person name="Wang C."/>
        </authorList>
    </citation>
    <scope>NUCLEOTIDE SEQUENCE [LARGE SCALE GENOMIC DNA]</scope>
    <source>
        <strain evidence="6 7">ARSEF 2679</strain>
    </source>
</reference>
<comment type="similarity">
    <text evidence="2">Belongs to the RRP1 family.</text>
</comment>
<dbReference type="Pfam" id="PF05997">
    <property type="entry name" value="Nop52"/>
    <property type="match status" value="1"/>
</dbReference>
<evidence type="ECO:0000256" key="4">
    <source>
        <dbReference type="ARBA" id="ARBA00023242"/>
    </source>
</evidence>
<feature type="region of interest" description="Disordered" evidence="5">
    <location>
        <begin position="209"/>
        <end position="252"/>
    </location>
</feature>
<dbReference type="PANTHER" id="PTHR13026:SF0">
    <property type="entry name" value="RIBOSOMAL RNA PROCESSING 1B"/>
    <property type="match status" value="1"/>
</dbReference>
<evidence type="ECO:0000256" key="3">
    <source>
        <dbReference type="ARBA" id="ARBA00022552"/>
    </source>
</evidence>
<organism evidence="6 7">
    <name type="scientific">Cordyceps fumosorosea (strain ARSEF 2679)</name>
    <name type="common">Isaria fumosorosea</name>
    <dbReference type="NCBI Taxonomy" id="1081104"/>
    <lineage>
        <taxon>Eukaryota</taxon>
        <taxon>Fungi</taxon>
        <taxon>Dikarya</taxon>
        <taxon>Ascomycota</taxon>
        <taxon>Pezizomycotina</taxon>
        <taxon>Sordariomycetes</taxon>
        <taxon>Hypocreomycetidae</taxon>
        <taxon>Hypocreales</taxon>
        <taxon>Cordycipitaceae</taxon>
        <taxon>Cordyceps</taxon>
    </lineage>
</organism>
<dbReference type="RefSeq" id="XP_018699450.1">
    <property type="nucleotide sequence ID" value="XM_018853355.1"/>
</dbReference>
<proteinExistence type="inferred from homology"/>
<dbReference type="GO" id="GO:0006364">
    <property type="term" value="P:rRNA processing"/>
    <property type="evidence" value="ECO:0007669"/>
    <property type="project" value="UniProtKB-KW"/>
</dbReference>
<evidence type="ECO:0000313" key="7">
    <source>
        <dbReference type="Proteomes" id="UP000076744"/>
    </source>
</evidence>
<accession>A0A167D186</accession>
<gene>
    <name evidence="6" type="ORF">ISF_09754</name>
</gene>
<dbReference type="STRING" id="1081104.A0A167D186"/>
<evidence type="ECO:0000256" key="1">
    <source>
        <dbReference type="ARBA" id="ARBA00004123"/>
    </source>
</evidence>
<dbReference type="Proteomes" id="UP000076744">
    <property type="component" value="Unassembled WGS sequence"/>
</dbReference>
<dbReference type="GO" id="GO:0030688">
    <property type="term" value="C:preribosome, small subunit precursor"/>
    <property type="evidence" value="ECO:0007669"/>
    <property type="project" value="InterPro"/>
</dbReference>